<dbReference type="Gene3D" id="2.30.30.40">
    <property type="entry name" value="SH3 Domains"/>
    <property type="match status" value="1"/>
</dbReference>
<proteinExistence type="predicted"/>
<feature type="domain" description="CheW-like" evidence="1">
    <location>
        <begin position="19"/>
        <end position="157"/>
    </location>
</feature>
<dbReference type="RefSeq" id="WP_109758309.1">
    <property type="nucleotide sequence ID" value="NZ_CP034588.1"/>
</dbReference>
<dbReference type="GO" id="GO:0006935">
    <property type="term" value="P:chemotaxis"/>
    <property type="evidence" value="ECO:0007669"/>
    <property type="project" value="InterPro"/>
</dbReference>
<reference evidence="2 3" key="1">
    <citation type="submission" date="2018-05" db="EMBL/GenBank/DDBJ databases">
        <title>Genomic Encyclopedia of Type Strains, Phase IV (KMG-IV): sequencing the most valuable type-strain genomes for metagenomic binning, comparative biology and taxonomic classification.</title>
        <authorList>
            <person name="Goeker M."/>
        </authorList>
    </citation>
    <scope>NUCLEOTIDE SEQUENCE [LARGE SCALE GENOMIC DNA]</scope>
    <source>
        <strain evidence="2 3">DSM 103371</strain>
    </source>
</reference>
<evidence type="ECO:0000259" key="1">
    <source>
        <dbReference type="PROSITE" id="PS50851"/>
    </source>
</evidence>
<dbReference type="Gene3D" id="2.40.50.180">
    <property type="entry name" value="CheA-289, Domain 4"/>
    <property type="match status" value="1"/>
</dbReference>
<dbReference type="SUPFAM" id="SSF50341">
    <property type="entry name" value="CheW-like"/>
    <property type="match status" value="1"/>
</dbReference>
<dbReference type="SMART" id="SM00260">
    <property type="entry name" value="CheW"/>
    <property type="match status" value="1"/>
</dbReference>
<dbReference type="PANTHER" id="PTHR22617">
    <property type="entry name" value="CHEMOTAXIS SENSOR HISTIDINE KINASE-RELATED"/>
    <property type="match status" value="1"/>
</dbReference>
<dbReference type="PROSITE" id="PS50851">
    <property type="entry name" value="CHEW"/>
    <property type="match status" value="1"/>
</dbReference>
<gene>
    <name evidence="2" type="ORF">C8D95_102372</name>
</gene>
<dbReference type="GO" id="GO:0007165">
    <property type="term" value="P:signal transduction"/>
    <property type="evidence" value="ECO:0007669"/>
    <property type="project" value="InterPro"/>
</dbReference>
<dbReference type="OrthoDB" id="9794382at2"/>
<sequence>MTAHVERDGSSADPAASSRTEYLSFRIGESEYSVEIMSVREIRGWTRTTSLPHAPNFVRGVINLRGTVLPVIDLALRLGLPASDPEDRNVIIVVDVGSRVMGLRVDAVSDILSFSRDQLQPPPEMTQKSRFVRALTVLDDRMVRLLDLEAVLPSTEEIAA</sequence>
<dbReference type="Pfam" id="PF01584">
    <property type="entry name" value="CheW"/>
    <property type="match status" value="1"/>
</dbReference>
<name>A0A316GBY7_9RHOB</name>
<dbReference type="GO" id="GO:0005829">
    <property type="term" value="C:cytosol"/>
    <property type="evidence" value="ECO:0007669"/>
    <property type="project" value="TreeGrafter"/>
</dbReference>
<dbReference type="AlphaFoldDB" id="A0A316GBY7"/>
<dbReference type="InterPro" id="IPR002545">
    <property type="entry name" value="CheW-lke_dom"/>
</dbReference>
<dbReference type="KEGG" id="salo:EF888_12315"/>
<accession>A0A316GBY7</accession>
<protein>
    <submittedName>
        <fullName evidence="2">Purine-binding chemotaxis protein CheW</fullName>
    </submittedName>
</protein>
<evidence type="ECO:0000313" key="3">
    <source>
        <dbReference type="Proteomes" id="UP000245390"/>
    </source>
</evidence>
<dbReference type="InterPro" id="IPR039315">
    <property type="entry name" value="CheW"/>
</dbReference>
<evidence type="ECO:0000313" key="2">
    <source>
        <dbReference type="EMBL" id="PWK57725.1"/>
    </source>
</evidence>
<comment type="caution">
    <text evidence="2">The sequence shown here is derived from an EMBL/GenBank/DDBJ whole genome shotgun (WGS) entry which is preliminary data.</text>
</comment>
<dbReference type="EMBL" id="QGGV01000002">
    <property type="protein sequence ID" value="PWK57725.1"/>
    <property type="molecule type" value="Genomic_DNA"/>
</dbReference>
<dbReference type="Proteomes" id="UP000245390">
    <property type="component" value="Unassembled WGS sequence"/>
</dbReference>
<keyword evidence="3" id="KW-1185">Reference proteome</keyword>
<dbReference type="InterPro" id="IPR036061">
    <property type="entry name" value="CheW-like_dom_sf"/>
</dbReference>
<organism evidence="2 3">
    <name type="scientific">Silicimonas algicola</name>
    <dbReference type="NCBI Taxonomy" id="1826607"/>
    <lineage>
        <taxon>Bacteria</taxon>
        <taxon>Pseudomonadati</taxon>
        <taxon>Pseudomonadota</taxon>
        <taxon>Alphaproteobacteria</taxon>
        <taxon>Rhodobacterales</taxon>
        <taxon>Paracoccaceae</taxon>
    </lineage>
</organism>
<dbReference type="CDD" id="cd00732">
    <property type="entry name" value="CheW"/>
    <property type="match status" value="1"/>
</dbReference>
<dbReference type="PANTHER" id="PTHR22617:SF23">
    <property type="entry name" value="CHEMOTAXIS PROTEIN CHEW"/>
    <property type="match status" value="1"/>
</dbReference>